<name>A0A847S3D6_9NEIS</name>
<keyword evidence="2" id="KW-1185">Reference proteome</keyword>
<evidence type="ECO:0000313" key="2">
    <source>
        <dbReference type="Proteomes" id="UP000587991"/>
    </source>
</evidence>
<dbReference type="EMBL" id="JABAIM010000001">
    <property type="protein sequence ID" value="NLR74313.1"/>
    <property type="molecule type" value="Genomic_DNA"/>
</dbReference>
<dbReference type="AlphaFoldDB" id="A0A847S3D6"/>
<evidence type="ECO:0000313" key="1">
    <source>
        <dbReference type="EMBL" id="NLR74313.1"/>
    </source>
</evidence>
<comment type="caution">
    <text evidence="1">The sequence shown here is derived from an EMBL/GenBank/DDBJ whole genome shotgun (WGS) entry which is preliminary data.</text>
</comment>
<accession>A0A847S3D6</accession>
<organism evidence="1 2">
    <name type="scientific">Leeia aquatica</name>
    <dbReference type="NCBI Taxonomy" id="2725557"/>
    <lineage>
        <taxon>Bacteria</taxon>
        <taxon>Pseudomonadati</taxon>
        <taxon>Pseudomonadota</taxon>
        <taxon>Betaproteobacteria</taxon>
        <taxon>Neisseriales</taxon>
        <taxon>Leeiaceae</taxon>
        <taxon>Leeia</taxon>
    </lineage>
</organism>
<protein>
    <submittedName>
        <fullName evidence="1">Uncharacterized protein</fullName>
    </submittedName>
</protein>
<dbReference type="RefSeq" id="WP_168875935.1">
    <property type="nucleotide sequence ID" value="NZ_JABAIM010000001.1"/>
</dbReference>
<sequence length="118" mass="13484">MSRILYCWRCQIELPMLTEEEWALVEPLLSSRVSQIMQYRKKHGCSLGEAQQQVDGSEALALYEKLTGFKASNVNALSHHRLSMYGPPCHVCGKPLRTPQARFCAMCNTERRSVEKQP</sequence>
<gene>
    <name evidence="1" type="ORF">HF682_03985</name>
</gene>
<reference evidence="1 2" key="1">
    <citation type="submission" date="2020-04" db="EMBL/GenBank/DDBJ databases">
        <title>Draft genome of Leeia sp. IMCC25680.</title>
        <authorList>
            <person name="Song J."/>
            <person name="Cho J.-C."/>
        </authorList>
    </citation>
    <scope>NUCLEOTIDE SEQUENCE [LARGE SCALE GENOMIC DNA]</scope>
    <source>
        <strain evidence="1 2">IMCC25680</strain>
    </source>
</reference>
<dbReference type="Proteomes" id="UP000587991">
    <property type="component" value="Unassembled WGS sequence"/>
</dbReference>
<proteinExistence type="predicted"/>